<gene>
    <name evidence="2" type="ORF">IFO71_19895</name>
</gene>
<sequence length="110" mass="12207">MSLLHIALSIWLISIGLLFWRSTLVGVARPLHAVLALPVLALFVTLNVIVVNALVPGAYSALRWFKESDYFSSLEPYAAFVIYGSVPALLFWLWLSFLRKLSNSASPSDL</sequence>
<organism evidence="2 3">
    <name type="scientific">Pseudomarimonas arenosa</name>
    <dbReference type="NCBI Taxonomy" id="2774145"/>
    <lineage>
        <taxon>Bacteria</taxon>
        <taxon>Pseudomonadati</taxon>
        <taxon>Pseudomonadota</taxon>
        <taxon>Gammaproteobacteria</taxon>
        <taxon>Lysobacterales</taxon>
        <taxon>Lysobacteraceae</taxon>
        <taxon>Pseudomarimonas</taxon>
    </lineage>
</organism>
<accession>A0AAW3ZSK3</accession>
<protein>
    <recommendedName>
        <fullName evidence="4">Transmembrane protein</fullName>
    </recommendedName>
</protein>
<comment type="caution">
    <text evidence="2">The sequence shown here is derived from an EMBL/GenBank/DDBJ whole genome shotgun (WGS) entry which is preliminary data.</text>
</comment>
<feature type="transmembrane region" description="Helical" evidence="1">
    <location>
        <begin position="34"/>
        <end position="57"/>
    </location>
</feature>
<keyword evidence="3" id="KW-1185">Reference proteome</keyword>
<keyword evidence="1" id="KW-0472">Membrane</keyword>
<keyword evidence="1" id="KW-1133">Transmembrane helix</keyword>
<dbReference type="Proteomes" id="UP000613768">
    <property type="component" value="Unassembled WGS sequence"/>
</dbReference>
<evidence type="ECO:0000256" key="1">
    <source>
        <dbReference type="SAM" id="Phobius"/>
    </source>
</evidence>
<evidence type="ECO:0000313" key="2">
    <source>
        <dbReference type="EMBL" id="MBD8528017.1"/>
    </source>
</evidence>
<dbReference type="RefSeq" id="WP_192031438.1">
    <property type="nucleotide sequence ID" value="NZ_JACYTR010000077.1"/>
</dbReference>
<name>A0AAW3ZSK3_9GAMM</name>
<feature type="transmembrane region" description="Helical" evidence="1">
    <location>
        <begin position="77"/>
        <end position="98"/>
    </location>
</feature>
<dbReference type="EMBL" id="JACYTR010000077">
    <property type="protein sequence ID" value="MBD8528017.1"/>
    <property type="molecule type" value="Genomic_DNA"/>
</dbReference>
<evidence type="ECO:0008006" key="4">
    <source>
        <dbReference type="Google" id="ProtNLM"/>
    </source>
</evidence>
<evidence type="ECO:0000313" key="3">
    <source>
        <dbReference type="Proteomes" id="UP000613768"/>
    </source>
</evidence>
<feature type="transmembrane region" description="Helical" evidence="1">
    <location>
        <begin position="6"/>
        <end position="27"/>
    </location>
</feature>
<dbReference type="AlphaFoldDB" id="A0AAW3ZSK3"/>
<proteinExistence type="predicted"/>
<keyword evidence="1" id="KW-0812">Transmembrane</keyword>
<reference evidence="2 3" key="1">
    <citation type="submission" date="2020-09" db="EMBL/GenBank/DDBJ databases">
        <title>Pseudoxanthomonas sp. CAU 1598 isolated from sand of Yaerae Beach.</title>
        <authorList>
            <person name="Kim W."/>
        </authorList>
    </citation>
    <scope>NUCLEOTIDE SEQUENCE [LARGE SCALE GENOMIC DNA]</scope>
    <source>
        <strain evidence="2 3">CAU 1598</strain>
    </source>
</reference>